<dbReference type="SUPFAM" id="SSF56672">
    <property type="entry name" value="DNA/RNA polymerases"/>
    <property type="match status" value="1"/>
</dbReference>
<gene>
    <name evidence="2" type="ORF">O181_039375</name>
</gene>
<dbReference type="InterPro" id="IPR013103">
    <property type="entry name" value="RVT_2"/>
</dbReference>
<dbReference type="EMBL" id="AVOT02015378">
    <property type="protein sequence ID" value="MBW0499660.1"/>
    <property type="molecule type" value="Genomic_DNA"/>
</dbReference>
<organism evidence="2 3">
    <name type="scientific">Austropuccinia psidii MF-1</name>
    <dbReference type="NCBI Taxonomy" id="1389203"/>
    <lineage>
        <taxon>Eukaryota</taxon>
        <taxon>Fungi</taxon>
        <taxon>Dikarya</taxon>
        <taxon>Basidiomycota</taxon>
        <taxon>Pucciniomycotina</taxon>
        <taxon>Pucciniomycetes</taxon>
        <taxon>Pucciniales</taxon>
        <taxon>Sphaerophragmiaceae</taxon>
        <taxon>Austropuccinia</taxon>
    </lineage>
</organism>
<dbReference type="InterPro" id="IPR043502">
    <property type="entry name" value="DNA/RNA_pol_sf"/>
</dbReference>
<proteinExistence type="predicted"/>
<keyword evidence="3" id="KW-1185">Reference proteome</keyword>
<evidence type="ECO:0000259" key="1">
    <source>
        <dbReference type="Pfam" id="PF07727"/>
    </source>
</evidence>
<dbReference type="Proteomes" id="UP000765509">
    <property type="component" value="Unassembled WGS sequence"/>
</dbReference>
<comment type="caution">
    <text evidence="2">The sequence shown here is derived from an EMBL/GenBank/DDBJ whole genome shotgun (WGS) entry which is preliminary data.</text>
</comment>
<evidence type="ECO:0000313" key="3">
    <source>
        <dbReference type="Proteomes" id="UP000765509"/>
    </source>
</evidence>
<dbReference type="CDD" id="cd09272">
    <property type="entry name" value="RNase_HI_RT_Ty1"/>
    <property type="match status" value="1"/>
</dbReference>
<name>A0A9Q3HF43_9BASI</name>
<protein>
    <recommendedName>
        <fullName evidence="1">Reverse transcriptase Ty1/copia-type domain-containing protein</fullName>
    </recommendedName>
</protein>
<dbReference type="PANTHER" id="PTHR11439:SF483">
    <property type="entry name" value="PEPTIDE SYNTHASE GLIP-LIKE, PUTATIVE (AFU_ORTHOLOGUE AFUA_3G12920)-RELATED"/>
    <property type="match status" value="1"/>
</dbReference>
<evidence type="ECO:0000313" key="2">
    <source>
        <dbReference type="EMBL" id="MBW0499660.1"/>
    </source>
</evidence>
<dbReference type="Pfam" id="PF07727">
    <property type="entry name" value="RVT_2"/>
    <property type="match status" value="1"/>
</dbReference>
<feature type="domain" description="Reverse transcriptase Ty1/copia-type" evidence="1">
    <location>
        <begin position="96"/>
        <end position="260"/>
    </location>
</feature>
<sequence>MSLGQVPTELYFECEEKAISSLPLAKDILVPEDLKQALIGSHQHYWEQVCLSELDQMKRRGVWQAINRTLAMKTIGHCWVFDTKLNENGNIKKFEARLLLATACLQHWKVCSFNVSGAYLYSPVEETMLMEPPTHFIPSLEGKVLRLQKALYGMKQAGLCWWLHLLGILEGLGFMSCEVYLSLYVFQKDKAIIVIWIHVDNGVIASNSPAHIEEFRRALWDNFEIKWSDTMRQIVGLECTIGKGEVTLLQTRLTNDIIDTYPRKIFQHDSPLPPILKASPDEQGAVMEATPFRLVIGSLAYLVSGSWPDLAFSVNYLARHSMAPTETHWAMLDHLVGYLLKTQGHGITLHPGECSLNLWSDAGWGGKLERSQAGFMLKIGEAPILWGSKQQTMVALSTCAAEYIALSDSTQHQVQAINQLTQLAQNFKKKIFCDNQEAVQVSNNNCSCKCMQYLDRAFFFVNNVIRKHGVVVK</sequence>
<reference evidence="2" key="1">
    <citation type="submission" date="2021-03" db="EMBL/GenBank/DDBJ databases">
        <title>Draft genome sequence of rust myrtle Austropuccinia psidii MF-1, a brazilian biotype.</title>
        <authorList>
            <person name="Quecine M.C."/>
            <person name="Pachon D.M.R."/>
            <person name="Bonatelli M.L."/>
            <person name="Correr F.H."/>
            <person name="Franceschini L.M."/>
            <person name="Leite T.F."/>
            <person name="Margarido G.R.A."/>
            <person name="Almeida C.A."/>
            <person name="Ferrarezi J.A."/>
            <person name="Labate C.A."/>
        </authorList>
    </citation>
    <scope>NUCLEOTIDE SEQUENCE</scope>
    <source>
        <strain evidence="2">MF-1</strain>
    </source>
</reference>
<dbReference type="AlphaFoldDB" id="A0A9Q3HF43"/>
<accession>A0A9Q3HF43</accession>
<dbReference type="PANTHER" id="PTHR11439">
    <property type="entry name" value="GAG-POL-RELATED RETROTRANSPOSON"/>
    <property type="match status" value="1"/>
</dbReference>